<dbReference type="EMBL" id="CP144748">
    <property type="protein sequence ID" value="WVZ68219.1"/>
    <property type="molecule type" value="Genomic_DNA"/>
</dbReference>
<dbReference type="Proteomes" id="UP001341281">
    <property type="component" value="Chromosome 04"/>
</dbReference>
<dbReference type="PROSITE" id="PS50878">
    <property type="entry name" value="RT_POL"/>
    <property type="match status" value="1"/>
</dbReference>
<protein>
    <recommendedName>
        <fullName evidence="1">Reverse transcriptase domain-containing protein</fullName>
    </recommendedName>
</protein>
<proteinExistence type="predicted"/>
<dbReference type="AlphaFoldDB" id="A0AAQ3T707"/>
<keyword evidence="3" id="KW-1185">Reference proteome</keyword>
<evidence type="ECO:0000259" key="1">
    <source>
        <dbReference type="PROSITE" id="PS50878"/>
    </source>
</evidence>
<name>A0AAQ3T707_PASNO</name>
<dbReference type="InterPro" id="IPR000477">
    <property type="entry name" value="RT_dom"/>
</dbReference>
<dbReference type="Pfam" id="PF13966">
    <property type="entry name" value="zf-RVT"/>
    <property type="match status" value="1"/>
</dbReference>
<dbReference type="InterPro" id="IPR026960">
    <property type="entry name" value="RVT-Znf"/>
</dbReference>
<dbReference type="InterPro" id="IPR043502">
    <property type="entry name" value="DNA/RNA_pol_sf"/>
</dbReference>
<reference evidence="2 3" key="1">
    <citation type="submission" date="2024-02" db="EMBL/GenBank/DDBJ databases">
        <title>High-quality chromosome-scale genome assembly of Pensacola bahiagrass (Paspalum notatum Flugge var. saurae).</title>
        <authorList>
            <person name="Vega J.M."/>
            <person name="Podio M."/>
            <person name="Orjuela J."/>
            <person name="Siena L.A."/>
            <person name="Pessino S.C."/>
            <person name="Combes M.C."/>
            <person name="Mariac C."/>
            <person name="Albertini E."/>
            <person name="Pupilli F."/>
            <person name="Ortiz J.P.A."/>
            <person name="Leblanc O."/>
        </authorList>
    </citation>
    <scope>NUCLEOTIDE SEQUENCE [LARGE SCALE GENOMIC DNA]</scope>
    <source>
        <strain evidence="2">R1</strain>
        <tissue evidence="2">Leaf</tissue>
    </source>
</reference>
<sequence>MKCLGLSSLERTIAQQRSRIRHLSNGDANTKYFHVLARGKKKRTFIQELHHEGHTVVSHDDKLEMLQGYFEQIFGVAPSRQRVINLEVLGFCPLDLSSLEEPFSEAEVLSAIKELPADRAPGPDGFTGAFYKASWSYIKADLLAALNAFHSGYSHGFDKLNNGLIVLLPKKQLATGPGDFRPIAMIHSFGKLVSKILAMRLAPVMHRLVASNQTAYIKKRSILDGYKFVQGAMTLICRKKIPKMLLKLDISKAFDSLAWSFLLEVLRSIGFGSRWRNWISILLSSASSKILVNGVPGQAISHMRGVHQGDSLSPILFVLAMEVLNSLFRRASTAGVLVPAEPPAVMNQCCLYADDVILFMSPTVQEANAVKELLGLFSDVAGLKINLSKSSVSPIFECTVSELPVTYLGLPLHYKKLPKACTQVLIDKVANRLPAWQGSLMARSGRLVWIKSVMLAVPIYAMMANALPPWARREIMAICRRFFWAGADSSVRGKCAVNWPAVARPFEHGGLGVLDLRLMGFALSDLLILLCPSGSGFSVAQATRHWSSLPLNIAPEVRCLFDASTHWVIGNGESTLFWVDKWIDDKSIGDLAPALLSLVAKRTHSTQTVARGLSDGQWIRELTGALSVQAIVQYLRLWERLHMVSLQHAVQDRLIWCWSQNGEFLVRSAYLAMHAGSLSFPRLSLIWKTWAPLRVKIFLWLAWRRRHWTGDRRRRHGLEARLECFLCDAAEESGDHLFFRCSFTVDVWHAVLNALGLACPSPAGCEGILDWWDRIRELWPSDLRRGGDSLFALVTWQV</sequence>
<gene>
    <name evidence="2" type="ORF">U9M48_017182</name>
</gene>
<dbReference type="CDD" id="cd01650">
    <property type="entry name" value="RT_nLTR_like"/>
    <property type="match status" value="1"/>
</dbReference>
<dbReference type="PANTHER" id="PTHR19446">
    <property type="entry name" value="REVERSE TRANSCRIPTASES"/>
    <property type="match status" value="1"/>
</dbReference>
<evidence type="ECO:0000313" key="3">
    <source>
        <dbReference type="Proteomes" id="UP001341281"/>
    </source>
</evidence>
<dbReference type="Pfam" id="PF00078">
    <property type="entry name" value="RVT_1"/>
    <property type="match status" value="1"/>
</dbReference>
<feature type="domain" description="Reverse transcriptase" evidence="1">
    <location>
        <begin position="149"/>
        <end position="412"/>
    </location>
</feature>
<evidence type="ECO:0000313" key="2">
    <source>
        <dbReference type="EMBL" id="WVZ68219.1"/>
    </source>
</evidence>
<organism evidence="2 3">
    <name type="scientific">Paspalum notatum var. saurae</name>
    <dbReference type="NCBI Taxonomy" id="547442"/>
    <lineage>
        <taxon>Eukaryota</taxon>
        <taxon>Viridiplantae</taxon>
        <taxon>Streptophyta</taxon>
        <taxon>Embryophyta</taxon>
        <taxon>Tracheophyta</taxon>
        <taxon>Spermatophyta</taxon>
        <taxon>Magnoliopsida</taxon>
        <taxon>Liliopsida</taxon>
        <taxon>Poales</taxon>
        <taxon>Poaceae</taxon>
        <taxon>PACMAD clade</taxon>
        <taxon>Panicoideae</taxon>
        <taxon>Andropogonodae</taxon>
        <taxon>Paspaleae</taxon>
        <taxon>Paspalinae</taxon>
        <taxon>Paspalum</taxon>
    </lineage>
</organism>
<dbReference type="SUPFAM" id="SSF56672">
    <property type="entry name" value="DNA/RNA polymerases"/>
    <property type="match status" value="1"/>
</dbReference>
<accession>A0AAQ3T707</accession>